<accession>A0ABW9KDR1</accession>
<reference evidence="2 3" key="1">
    <citation type="journal article" date="2024" name="Anaerobe">
        <title>The identification of Finegoldia dalianensis sp. nov., isolated from the pus of a patient with skin abscess and genomic analysis of the strains belonging to Finegoldia genus.</title>
        <authorList>
            <person name="Li Y."/>
            <person name="Wang Y."/>
            <person name="Xiao D."/>
            <person name="Wang J."/>
            <person name="Jin D."/>
        </authorList>
    </citation>
    <scope>NUCLEOTIDE SEQUENCE [LARGE SCALE GENOMIC DNA]</scope>
    <source>
        <strain evidence="2 3">LY240594</strain>
    </source>
</reference>
<feature type="signal peptide" evidence="1">
    <location>
        <begin position="1"/>
        <end position="20"/>
    </location>
</feature>
<evidence type="ECO:0000256" key="1">
    <source>
        <dbReference type="SAM" id="SignalP"/>
    </source>
</evidence>
<feature type="chain" id="PRO_5046049427" evidence="1">
    <location>
        <begin position="21"/>
        <end position="219"/>
    </location>
</feature>
<sequence>MKIKKIFLILLALLMLSSCNNDNPDISQSKTTKKQKEITMKDKSLDEVKEDEVNKIIEKQDKLLKRSEVNTDLKGKDLLFFKSENIIEYVIEASKSKGLKDLKEISHEEKQKGKTFNKSLNKFMESFNNIKLKKQENIFSDLELKDKVNKDKKYIFFSFYVIEKSIAYQIELGIDENDNIIYKVNNQNRPSAMLGESGVYKAEKNTYSNILKNLGGKNE</sequence>
<dbReference type="EMBL" id="JBDLBQ010000007">
    <property type="protein sequence ID" value="MFN2102825.1"/>
    <property type="molecule type" value="Genomic_DNA"/>
</dbReference>
<name>A0ABW9KDR1_9FIRM</name>
<evidence type="ECO:0000313" key="2">
    <source>
        <dbReference type="EMBL" id="MFN2102825.1"/>
    </source>
</evidence>
<comment type="caution">
    <text evidence="2">The sequence shown here is derived from an EMBL/GenBank/DDBJ whole genome shotgun (WGS) entry which is preliminary data.</text>
</comment>
<dbReference type="RefSeq" id="WP_412701971.1">
    <property type="nucleotide sequence ID" value="NZ_JBDLBQ010000007.1"/>
</dbReference>
<keyword evidence="1" id="KW-0732">Signal</keyword>
<dbReference type="PROSITE" id="PS51257">
    <property type="entry name" value="PROKAR_LIPOPROTEIN"/>
    <property type="match status" value="1"/>
</dbReference>
<evidence type="ECO:0000313" key="3">
    <source>
        <dbReference type="Proteomes" id="UP001634413"/>
    </source>
</evidence>
<gene>
    <name evidence="2" type="ORF">ABDJ34_07920</name>
</gene>
<keyword evidence="3" id="KW-1185">Reference proteome</keyword>
<protein>
    <submittedName>
        <fullName evidence="2">Lipoprotein</fullName>
    </submittedName>
</protein>
<dbReference type="Proteomes" id="UP001634413">
    <property type="component" value="Unassembled WGS sequence"/>
</dbReference>
<keyword evidence="2" id="KW-0449">Lipoprotein</keyword>
<proteinExistence type="predicted"/>
<organism evidence="2 3">
    <name type="scientific">Finegoldia dalianensis</name>
    <dbReference type="NCBI Taxonomy" id="3145239"/>
    <lineage>
        <taxon>Bacteria</taxon>
        <taxon>Bacillati</taxon>
        <taxon>Bacillota</taxon>
        <taxon>Tissierellia</taxon>
        <taxon>Tissierellales</taxon>
        <taxon>Peptoniphilaceae</taxon>
        <taxon>Finegoldia</taxon>
    </lineage>
</organism>